<dbReference type="EMBL" id="DWWJ01000201">
    <property type="protein sequence ID" value="HJC42012.1"/>
    <property type="molecule type" value="Genomic_DNA"/>
</dbReference>
<accession>A0A9D2T0K0</accession>
<evidence type="ECO:0000313" key="2">
    <source>
        <dbReference type="Proteomes" id="UP000823882"/>
    </source>
</evidence>
<dbReference type="AlphaFoldDB" id="A0A9D2T0K0"/>
<comment type="caution">
    <text evidence="1">The sequence shown here is derived from an EMBL/GenBank/DDBJ whole genome shotgun (WGS) entry which is preliminary data.</text>
</comment>
<sequence length="62" mass="7065">MKVARFVLKIVGWSLALAAAICCVVAYWDKLTSVFCGLKDKVSDQRQRCCPSEFDDYADWDE</sequence>
<reference evidence="1" key="2">
    <citation type="submission" date="2021-04" db="EMBL/GenBank/DDBJ databases">
        <authorList>
            <person name="Gilroy R."/>
        </authorList>
    </citation>
    <scope>NUCLEOTIDE SEQUENCE</scope>
    <source>
        <strain evidence="1">CHK186-1790</strain>
    </source>
</reference>
<dbReference type="Proteomes" id="UP000823882">
    <property type="component" value="Unassembled WGS sequence"/>
</dbReference>
<evidence type="ECO:0000313" key="1">
    <source>
        <dbReference type="EMBL" id="HJC42012.1"/>
    </source>
</evidence>
<organism evidence="1 2">
    <name type="scientific">Candidatus Intestinimonas pullistercoris</name>
    <dbReference type="NCBI Taxonomy" id="2838623"/>
    <lineage>
        <taxon>Bacteria</taxon>
        <taxon>Bacillati</taxon>
        <taxon>Bacillota</taxon>
        <taxon>Clostridia</taxon>
        <taxon>Eubacteriales</taxon>
        <taxon>Intestinimonas</taxon>
    </lineage>
</organism>
<protein>
    <submittedName>
        <fullName evidence="1">Uncharacterized protein</fullName>
    </submittedName>
</protein>
<name>A0A9D2T0K0_9FIRM</name>
<gene>
    <name evidence="1" type="ORF">H9701_10755</name>
</gene>
<proteinExistence type="predicted"/>
<reference evidence="1" key="1">
    <citation type="journal article" date="2021" name="PeerJ">
        <title>Extensive microbial diversity within the chicken gut microbiome revealed by metagenomics and culture.</title>
        <authorList>
            <person name="Gilroy R."/>
            <person name="Ravi A."/>
            <person name="Getino M."/>
            <person name="Pursley I."/>
            <person name="Horton D.L."/>
            <person name="Alikhan N.F."/>
            <person name="Baker D."/>
            <person name="Gharbi K."/>
            <person name="Hall N."/>
            <person name="Watson M."/>
            <person name="Adriaenssens E.M."/>
            <person name="Foster-Nyarko E."/>
            <person name="Jarju S."/>
            <person name="Secka A."/>
            <person name="Antonio M."/>
            <person name="Oren A."/>
            <person name="Chaudhuri R.R."/>
            <person name="La Ragione R."/>
            <person name="Hildebrand F."/>
            <person name="Pallen M.J."/>
        </authorList>
    </citation>
    <scope>NUCLEOTIDE SEQUENCE</scope>
    <source>
        <strain evidence="1">CHK186-1790</strain>
    </source>
</reference>